<dbReference type="EMBL" id="QJSX01000003">
    <property type="protein sequence ID" value="PYE55179.1"/>
    <property type="molecule type" value="Genomic_DNA"/>
</dbReference>
<feature type="transmembrane region" description="Helical" evidence="5">
    <location>
        <begin position="181"/>
        <end position="201"/>
    </location>
</feature>
<dbReference type="InterPro" id="IPR020846">
    <property type="entry name" value="MFS_dom"/>
</dbReference>
<protein>
    <submittedName>
        <fullName evidence="7">MFS transporter</fullName>
    </submittedName>
</protein>
<dbReference type="AlphaFoldDB" id="A0A318SKZ4"/>
<dbReference type="PROSITE" id="PS00216">
    <property type="entry name" value="SUGAR_TRANSPORT_1"/>
    <property type="match status" value="1"/>
</dbReference>
<evidence type="ECO:0000256" key="4">
    <source>
        <dbReference type="ARBA" id="ARBA00023136"/>
    </source>
</evidence>
<dbReference type="OrthoDB" id="7584869at2"/>
<dbReference type="PANTHER" id="PTHR23528:SF1">
    <property type="entry name" value="MAJOR FACILITATOR SUPERFAMILY (MFS) PROFILE DOMAIN-CONTAINING PROTEIN"/>
    <property type="match status" value="1"/>
</dbReference>
<dbReference type="Proteomes" id="UP000248326">
    <property type="component" value="Unassembled WGS sequence"/>
</dbReference>
<keyword evidence="8" id="KW-1185">Reference proteome</keyword>
<feature type="transmembrane region" description="Helical" evidence="5">
    <location>
        <begin position="295"/>
        <end position="312"/>
    </location>
</feature>
<evidence type="ECO:0000256" key="3">
    <source>
        <dbReference type="ARBA" id="ARBA00022989"/>
    </source>
</evidence>
<feature type="transmembrane region" description="Helical" evidence="5">
    <location>
        <begin position="318"/>
        <end position="336"/>
    </location>
</feature>
<dbReference type="PROSITE" id="PS50850">
    <property type="entry name" value="MFS"/>
    <property type="match status" value="1"/>
</dbReference>
<evidence type="ECO:0000256" key="5">
    <source>
        <dbReference type="SAM" id="Phobius"/>
    </source>
</evidence>
<evidence type="ECO:0000313" key="8">
    <source>
        <dbReference type="Proteomes" id="UP000248326"/>
    </source>
</evidence>
<reference evidence="7 8" key="1">
    <citation type="submission" date="2018-06" db="EMBL/GenBank/DDBJ databases">
        <title>Genomic Encyclopedia of Type Strains, Phase IV (KMG-IV): sequencing the most valuable type-strain genomes for metagenomic binning, comparative biology and taxonomic classification.</title>
        <authorList>
            <person name="Goeker M."/>
        </authorList>
    </citation>
    <scope>NUCLEOTIDE SEQUENCE [LARGE SCALE GENOMIC DNA]</scope>
    <source>
        <strain evidence="7 8">DSM 18048</strain>
    </source>
</reference>
<dbReference type="InterPro" id="IPR011701">
    <property type="entry name" value="MFS"/>
</dbReference>
<keyword evidence="3 5" id="KW-1133">Transmembrane helix</keyword>
<dbReference type="GO" id="GO:0016020">
    <property type="term" value="C:membrane"/>
    <property type="evidence" value="ECO:0007669"/>
    <property type="project" value="UniProtKB-SubCell"/>
</dbReference>
<dbReference type="InterPro" id="IPR005829">
    <property type="entry name" value="Sugar_transporter_CS"/>
</dbReference>
<sequence length="413" mass="43895">MSTPSAEIPTRAVNHFALSAFWFGTSFHWLLLLLILIPANVSHFVGDAAKGSYLGLLLGTGAIVALVLPPIVGAYSDRVGKRMALLRAGMLINVLGLAVMGGASILLDSFTGYVVYFLGYMIVQFGNNLATAPYTALIPQLVAPEQRGRASGAMAFLQASGQLLGAIAFLVVSALKLPALASFALVAVVLFVAASITVRFVPEPPPVQREQGEKLSVWQLFTFNAFLWVFVTRVFFSLGQYSVQPFIQFYMGDVLGQRANAATLTSVMLVCIIAGSVTTALTAGRFADRFGRKPVIYVAGTLMATCALLFLVAPNLPVALALAVVFGFGFGAFNSVDWALGADALPSAKSYARDMGVWHVAAVAPQLSSAPQGFLLDWGNGRGDNLGYVLVFGLAAAFFMLGVILVRNIRNVR</sequence>
<dbReference type="Gene3D" id="1.20.1250.20">
    <property type="entry name" value="MFS general substrate transporter like domains"/>
    <property type="match status" value="2"/>
</dbReference>
<gene>
    <name evidence="7" type="ORF">DES52_1038</name>
</gene>
<feature type="transmembrane region" description="Helical" evidence="5">
    <location>
        <begin position="113"/>
        <end position="134"/>
    </location>
</feature>
<dbReference type="InterPro" id="IPR036259">
    <property type="entry name" value="MFS_trans_sf"/>
</dbReference>
<feature type="transmembrane region" description="Helical" evidence="5">
    <location>
        <begin position="221"/>
        <end position="241"/>
    </location>
</feature>
<feature type="transmembrane region" description="Helical" evidence="5">
    <location>
        <begin position="386"/>
        <end position="406"/>
    </location>
</feature>
<evidence type="ECO:0000256" key="2">
    <source>
        <dbReference type="ARBA" id="ARBA00022692"/>
    </source>
</evidence>
<feature type="transmembrane region" description="Helical" evidence="5">
    <location>
        <begin position="84"/>
        <end position="107"/>
    </location>
</feature>
<accession>A0A318SKZ4</accession>
<dbReference type="RefSeq" id="WP_110885555.1">
    <property type="nucleotide sequence ID" value="NZ_QJSX01000003.1"/>
</dbReference>
<dbReference type="Pfam" id="PF07690">
    <property type="entry name" value="MFS_1"/>
    <property type="match status" value="1"/>
</dbReference>
<evidence type="ECO:0000259" key="6">
    <source>
        <dbReference type="PROSITE" id="PS50850"/>
    </source>
</evidence>
<comment type="caution">
    <text evidence="7">The sequence shown here is derived from an EMBL/GenBank/DDBJ whole genome shotgun (WGS) entry which is preliminary data.</text>
</comment>
<name>A0A318SKZ4_9DEIO</name>
<feature type="transmembrane region" description="Helical" evidence="5">
    <location>
        <begin position="155"/>
        <end position="175"/>
    </location>
</feature>
<evidence type="ECO:0000313" key="7">
    <source>
        <dbReference type="EMBL" id="PYE55179.1"/>
    </source>
</evidence>
<feature type="transmembrane region" description="Helical" evidence="5">
    <location>
        <begin position="20"/>
        <end position="41"/>
    </location>
</feature>
<keyword evidence="2 5" id="KW-0812">Transmembrane</keyword>
<feature type="transmembrane region" description="Helical" evidence="5">
    <location>
        <begin position="53"/>
        <end position="72"/>
    </location>
</feature>
<evidence type="ECO:0000256" key="1">
    <source>
        <dbReference type="ARBA" id="ARBA00004141"/>
    </source>
</evidence>
<proteinExistence type="predicted"/>
<dbReference type="SUPFAM" id="SSF103473">
    <property type="entry name" value="MFS general substrate transporter"/>
    <property type="match status" value="1"/>
</dbReference>
<keyword evidence="4 5" id="KW-0472">Membrane</keyword>
<dbReference type="GO" id="GO:0022857">
    <property type="term" value="F:transmembrane transporter activity"/>
    <property type="evidence" value="ECO:0007669"/>
    <property type="project" value="InterPro"/>
</dbReference>
<feature type="domain" description="Major facilitator superfamily (MFS) profile" evidence="6">
    <location>
        <begin position="12"/>
        <end position="413"/>
    </location>
</feature>
<organism evidence="7 8">
    <name type="scientific">Deinococcus yavapaiensis KR-236</name>
    <dbReference type="NCBI Taxonomy" id="694435"/>
    <lineage>
        <taxon>Bacteria</taxon>
        <taxon>Thermotogati</taxon>
        <taxon>Deinococcota</taxon>
        <taxon>Deinococci</taxon>
        <taxon>Deinococcales</taxon>
        <taxon>Deinococcaceae</taxon>
        <taxon>Deinococcus</taxon>
    </lineage>
</organism>
<feature type="transmembrane region" description="Helical" evidence="5">
    <location>
        <begin position="261"/>
        <end position="283"/>
    </location>
</feature>
<dbReference type="PANTHER" id="PTHR23528">
    <property type="match status" value="1"/>
</dbReference>
<comment type="subcellular location">
    <subcellularLocation>
        <location evidence="1">Membrane</location>
        <topology evidence="1">Multi-pass membrane protein</topology>
    </subcellularLocation>
</comment>